<feature type="coiled-coil region" evidence="6">
    <location>
        <begin position="225"/>
        <end position="252"/>
    </location>
</feature>
<feature type="transmembrane region" description="Helical" evidence="7">
    <location>
        <begin position="113"/>
        <end position="132"/>
    </location>
</feature>
<evidence type="ECO:0000256" key="1">
    <source>
        <dbReference type="ARBA" id="ARBA00004651"/>
    </source>
</evidence>
<keyword evidence="4 7" id="KW-1133">Transmembrane helix</keyword>
<evidence type="ECO:0000259" key="8">
    <source>
        <dbReference type="Pfam" id="PF00482"/>
    </source>
</evidence>
<keyword evidence="2" id="KW-1003">Cell membrane</keyword>
<organism evidence="9">
    <name type="scientific">Sinomonas puerhi</name>
    <dbReference type="NCBI Taxonomy" id="3238584"/>
    <lineage>
        <taxon>Bacteria</taxon>
        <taxon>Bacillati</taxon>
        <taxon>Actinomycetota</taxon>
        <taxon>Actinomycetes</taxon>
        <taxon>Micrococcales</taxon>
        <taxon>Micrococcaceae</taxon>
        <taxon>Sinomonas</taxon>
    </lineage>
</organism>
<dbReference type="PANTHER" id="PTHR35007">
    <property type="entry name" value="INTEGRAL MEMBRANE PROTEIN-RELATED"/>
    <property type="match status" value="1"/>
</dbReference>
<gene>
    <name evidence="9" type="ORF">AB5L97_13655</name>
</gene>
<evidence type="ECO:0000256" key="5">
    <source>
        <dbReference type="ARBA" id="ARBA00023136"/>
    </source>
</evidence>
<feature type="transmembrane region" description="Helical" evidence="7">
    <location>
        <begin position="257"/>
        <end position="274"/>
    </location>
</feature>
<name>A0AB39L0G0_9MICC</name>
<dbReference type="Pfam" id="PF00482">
    <property type="entry name" value="T2SSF"/>
    <property type="match status" value="1"/>
</dbReference>
<dbReference type="InterPro" id="IPR036259">
    <property type="entry name" value="MFS_trans_sf"/>
</dbReference>
<dbReference type="InterPro" id="IPR042094">
    <property type="entry name" value="T2SS_GspF_sf"/>
</dbReference>
<evidence type="ECO:0000256" key="6">
    <source>
        <dbReference type="SAM" id="Coils"/>
    </source>
</evidence>
<feature type="transmembrane region" description="Helical" evidence="7">
    <location>
        <begin position="86"/>
        <end position="107"/>
    </location>
</feature>
<protein>
    <submittedName>
        <fullName evidence="9">Type II secretion system F family protein</fullName>
    </submittedName>
</protein>
<dbReference type="RefSeq" id="WP_369045069.1">
    <property type="nucleotide sequence ID" value="NZ_CP163302.1"/>
</dbReference>
<reference evidence="9" key="1">
    <citation type="submission" date="2024-07" db="EMBL/GenBank/DDBJ databases">
        <authorList>
            <person name="fu j."/>
        </authorList>
    </citation>
    <scope>NUCLEOTIDE SEQUENCE</scope>
    <source>
        <strain evidence="9">P10A9</strain>
    </source>
</reference>
<proteinExistence type="predicted"/>
<sequence>MDSPFMLVAGILAIYAGLLLFVIVVLRSRKTVAIGRRRPQQQETSSSALTKLTNTAVSAITRSLQGRQLRFANADKFEQAGLKIRVGDFVLMAGAGTLVGAILGFVLGGLALGLLFAVVVPILFVVGLNTLASRRQAKFAEQLPDTLQMLSGSMRAGHSLLRAVDGAASEAESPMGEELRRVVNESRIGRDLTESLLETASRMKSEDFLWVAQAIETHREVGGNLAELLDNVNETIRERAQIARQVRALSAEGRTSGVVLVSLPIIMFFLMMLVNPYYATTFLTTVPGWIMLTVVVIMLLVGTFWLSRLIKPKY</sequence>
<keyword evidence="5 7" id="KW-0472">Membrane</keyword>
<dbReference type="Gene3D" id="1.20.81.30">
    <property type="entry name" value="Type II secretion system (T2SS), domain F"/>
    <property type="match status" value="1"/>
</dbReference>
<evidence type="ECO:0000313" key="9">
    <source>
        <dbReference type="EMBL" id="XDP44316.1"/>
    </source>
</evidence>
<dbReference type="AlphaFoldDB" id="A0AB39L0G0"/>
<evidence type="ECO:0000256" key="3">
    <source>
        <dbReference type="ARBA" id="ARBA00022692"/>
    </source>
</evidence>
<dbReference type="InterPro" id="IPR018076">
    <property type="entry name" value="T2SS_GspF_dom"/>
</dbReference>
<feature type="transmembrane region" description="Helical" evidence="7">
    <location>
        <begin position="6"/>
        <end position="26"/>
    </location>
</feature>
<dbReference type="GO" id="GO:0005886">
    <property type="term" value="C:plasma membrane"/>
    <property type="evidence" value="ECO:0007669"/>
    <property type="project" value="UniProtKB-SubCell"/>
</dbReference>
<evidence type="ECO:0000256" key="2">
    <source>
        <dbReference type="ARBA" id="ARBA00022475"/>
    </source>
</evidence>
<evidence type="ECO:0000256" key="7">
    <source>
        <dbReference type="SAM" id="Phobius"/>
    </source>
</evidence>
<feature type="domain" description="Type II secretion system protein GspF" evidence="8">
    <location>
        <begin position="147"/>
        <end position="272"/>
    </location>
</feature>
<dbReference type="SUPFAM" id="SSF103473">
    <property type="entry name" value="MFS general substrate transporter"/>
    <property type="match status" value="1"/>
</dbReference>
<dbReference type="EMBL" id="CP163302">
    <property type="protein sequence ID" value="XDP44316.1"/>
    <property type="molecule type" value="Genomic_DNA"/>
</dbReference>
<keyword evidence="6" id="KW-0175">Coiled coil</keyword>
<dbReference type="PANTHER" id="PTHR35007:SF1">
    <property type="entry name" value="PILUS ASSEMBLY PROTEIN"/>
    <property type="match status" value="1"/>
</dbReference>
<dbReference type="KEGG" id="spue:AB5L97_13655"/>
<feature type="transmembrane region" description="Helical" evidence="7">
    <location>
        <begin position="286"/>
        <end position="306"/>
    </location>
</feature>
<evidence type="ECO:0000256" key="4">
    <source>
        <dbReference type="ARBA" id="ARBA00022989"/>
    </source>
</evidence>
<comment type="subcellular location">
    <subcellularLocation>
        <location evidence="1">Cell membrane</location>
        <topology evidence="1">Multi-pass membrane protein</topology>
    </subcellularLocation>
</comment>
<accession>A0AB39L0G0</accession>
<keyword evidence="3 7" id="KW-0812">Transmembrane</keyword>